<dbReference type="RefSeq" id="WP_086751826.1">
    <property type="nucleotide sequence ID" value="NZ_JAGJBZ010000003.1"/>
</dbReference>
<keyword evidence="2" id="KW-1185">Reference proteome</keyword>
<evidence type="ECO:0000313" key="2">
    <source>
        <dbReference type="Proteomes" id="UP001271723"/>
    </source>
</evidence>
<evidence type="ECO:0008006" key="3">
    <source>
        <dbReference type="Google" id="ProtNLM"/>
    </source>
</evidence>
<evidence type="ECO:0000313" key="1">
    <source>
        <dbReference type="EMBL" id="MDX2913412.1"/>
    </source>
</evidence>
<sequence length="140" mass="15312">MSEQTTNPGNAHDLRALLAVVLEALTLPYGADDYDRRILERAALTRTVVAAALAEAPADLAWNADYLSGKLAAEQADAEEREKNRCGRCRKPFDQDDTAFDGRARHADTPHCRGCVDNCHEGSAEHVCVICDPKRYGGSR</sequence>
<organism evidence="1 2">
    <name type="scientific">Streptomyces griseiscabiei</name>
    <dbReference type="NCBI Taxonomy" id="2993540"/>
    <lineage>
        <taxon>Bacteria</taxon>
        <taxon>Bacillati</taxon>
        <taxon>Actinomycetota</taxon>
        <taxon>Actinomycetes</taxon>
        <taxon>Kitasatosporales</taxon>
        <taxon>Streptomycetaceae</taxon>
        <taxon>Streptomyces</taxon>
    </lineage>
</organism>
<proteinExistence type="predicted"/>
<dbReference type="EMBL" id="JARAVY010000015">
    <property type="protein sequence ID" value="MDX2913412.1"/>
    <property type="molecule type" value="Genomic_DNA"/>
</dbReference>
<gene>
    <name evidence="1" type="ORF">PV517_32680</name>
</gene>
<name>A0ABU4LCF6_9ACTN</name>
<comment type="caution">
    <text evidence="1">The sequence shown here is derived from an EMBL/GenBank/DDBJ whole genome shotgun (WGS) entry which is preliminary data.</text>
</comment>
<dbReference type="Proteomes" id="UP001271723">
    <property type="component" value="Unassembled WGS sequence"/>
</dbReference>
<protein>
    <recommendedName>
        <fullName evidence="3">HNH endonuclease</fullName>
    </recommendedName>
</protein>
<accession>A0ABU4LCF6</accession>
<reference evidence="1 2" key="1">
    <citation type="journal article" date="2023" name="Microb. Genom.">
        <title>Mesoterricola silvestris gen. nov., sp. nov., Mesoterricola sediminis sp. nov., Geothrix oryzae sp. nov., Geothrix edaphica sp. nov., Geothrix rubra sp. nov., and Geothrix limicola sp. nov., six novel members of Acidobacteriota isolated from soils.</title>
        <authorList>
            <person name="Weisberg A.J."/>
            <person name="Pearce E."/>
            <person name="Kramer C.G."/>
            <person name="Chang J.H."/>
            <person name="Clarke C.R."/>
        </authorList>
    </citation>
    <scope>NUCLEOTIDE SEQUENCE [LARGE SCALE GENOMIC DNA]</scope>
    <source>
        <strain evidence="1 2">NRRL_B-2795</strain>
    </source>
</reference>